<dbReference type="eggNOG" id="ENOG502RY0X">
    <property type="taxonomic scope" value="Eukaryota"/>
</dbReference>
<organism evidence="2 3">
    <name type="scientific">Moniliophthora roreri</name>
    <name type="common">Frosty pod rot fungus</name>
    <name type="synonym">Monilia roreri</name>
    <dbReference type="NCBI Taxonomy" id="221103"/>
    <lineage>
        <taxon>Eukaryota</taxon>
        <taxon>Fungi</taxon>
        <taxon>Dikarya</taxon>
        <taxon>Basidiomycota</taxon>
        <taxon>Agaricomycotina</taxon>
        <taxon>Agaricomycetes</taxon>
        <taxon>Agaricomycetidae</taxon>
        <taxon>Agaricales</taxon>
        <taxon>Marasmiineae</taxon>
        <taxon>Marasmiaceae</taxon>
        <taxon>Moniliophthora</taxon>
    </lineage>
</organism>
<feature type="transmembrane region" description="Helical" evidence="1">
    <location>
        <begin position="85"/>
        <end position="105"/>
    </location>
</feature>
<evidence type="ECO:0000313" key="2">
    <source>
        <dbReference type="EMBL" id="KTB29727.1"/>
    </source>
</evidence>
<comment type="caution">
    <text evidence="2">The sequence shown here is derived from an EMBL/GenBank/DDBJ whole genome shotgun (WGS) entry which is preliminary data.</text>
</comment>
<keyword evidence="1" id="KW-0472">Membrane</keyword>
<sequence length="306" mass="34976">MDSAPANHRLLKTLISCLHLLGASLLSYLIARRAPSLNDLRQWRHITWGRVCLLLVLVNSWLFVFSSGILVTGVGAIRDPAICKIAIFSCLFFIGSTKILINAFLIERSSRKAYIVWSGGFSIPRFKMKLYKICGTILVGYTAVYALWMGTGYHIHIRKDQIQSHVGTFKDDFGGDMRHFAEPFVHRDLSVAVMAVVPYESPITRNSEEDLLRCYHWCNDIAWKRGGHDRAKVYTADLGLQKHLCGRYCAKRVDSVLDLLWDIIEACDGLKFTRNLCNEHPDRKPMPQWVGRQYTPRINLMYNPLT</sequence>
<evidence type="ECO:0000313" key="3">
    <source>
        <dbReference type="Proteomes" id="UP000054988"/>
    </source>
</evidence>
<dbReference type="AlphaFoldDB" id="A0A0W0F0A7"/>
<protein>
    <submittedName>
        <fullName evidence="2">Uncharacterized protein</fullName>
    </submittedName>
</protein>
<proteinExistence type="predicted"/>
<evidence type="ECO:0000256" key="1">
    <source>
        <dbReference type="SAM" id="Phobius"/>
    </source>
</evidence>
<accession>A0A0W0F0A7</accession>
<name>A0A0W0F0A7_MONRR</name>
<dbReference type="EMBL" id="LATX01002413">
    <property type="protein sequence ID" value="KTB29727.1"/>
    <property type="molecule type" value="Genomic_DNA"/>
</dbReference>
<feature type="transmembrane region" description="Helical" evidence="1">
    <location>
        <begin position="51"/>
        <end position="73"/>
    </location>
</feature>
<gene>
    <name evidence="2" type="ORF">WG66_17702</name>
</gene>
<keyword evidence="1" id="KW-1133">Transmembrane helix</keyword>
<dbReference type="Proteomes" id="UP000054988">
    <property type="component" value="Unassembled WGS sequence"/>
</dbReference>
<feature type="transmembrane region" description="Helical" evidence="1">
    <location>
        <begin position="130"/>
        <end position="148"/>
    </location>
</feature>
<dbReference type="PANTHER" id="PTHR38848">
    <property type="entry name" value="G-PROTEIN COUPLED RECEPTORS FAMILY 3 PROFILE DOMAIN-CONTAINING PROTEIN"/>
    <property type="match status" value="1"/>
</dbReference>
<keyword evidence="1" id="KW-0812">Transmembrane</keyword>
<feature type="transmembrane region" description="Helical" evidence="1">
    <location>
        <begin position="13"/>
        <end position="31"/>
    </location>
</feature>
<reference evidence="2 3" key="1">
    <citation type="submission" date="2015-12" db="EMBL/GenBank/DDBJ databases">
        <title>Draft genome sequence of Moniliophthora roreri, the causal agent of frosty pod rot of cacao.</title>
        <authorList>
            <person name="Aime M.C."/>
            <person name="Diaz-Valderrama J.R."/>
            <person name="Kijpornyongpan T."/>
            <person name="Phillips-Mora W."/>
        </authorList>
    </citation>
    <scope>NUCLEOTIDE SEQUENCE [LARGE SCALE GENOMIC DNA]</scope>
    <source>
        <strain evidence="2 3">MCA 2952</strain>
    </source>
</reference>
<dbReference type="PANTHER" id="PTHR38848:SF3">
    <property type="entry name" value="G-PROTEIN COUPLED RECEPTORS FAMILY 3 PROFILE DOMAIN-CONTAINING PROTEIN"/>
    <property type="match status" value="1"/>
</dbReference>